<feature type="non-terminal residue" evidence="1">
    <location>
        <position position="61"/>
    </location>
</feature>
<organism evidence="1 2">
    <name type="scientific">Paracoccus sphaerophysae</name>
    <dbReference type="NCBI Taxonomy" id="690417"/>
    <lineage>
        <taxon>Bacteria</taxon>
        <taxon>Pseudomonadati</taxon>
        <taxon>Pseudomonadota</taxon>
        <taxon>Alphaproteobacteria</taxon>
        <taxon>Rhodobacterales</taxon>
        <taxon>Paracoccaceae</taxon>
        <taxon>Paracoccus</taxon>
    </lineage>
</organism>
<sequence length="61" mass="5786">MARVAKMLTDRQVAAIKPTDRAVAHAVGGVAGVAVVGQAPGGGAWGFGVVVCGRGRGGGGG</sequence>
<dbReference type="AlphaFoldDB" id="A0A099FBF6"/>
<gene>
    <name evidence="1" type="ORF">IC63_06665</name>
</gene>
<reference evidence="1 2" key="2">
    <citation type="submission" date="2014-10" db="EMBL/GenBank/DDBJ databases">
        <title>Paracoccus sanguinis sp. nov., isolated from clinical specimens of New York State patients.</title>
        <authorList>
            <person name="Mingle L.A."/>
            <person name="Cole J.A."/>
            <person name="Lapierre P."/>
            <person name="Musser K.A."/>
        </authorList>
    </citation>
    <scope>NUCLEOTIDE SEQUENCE [LARGE SCALE GENOMIC DNA]</scope>
    <source>
        <strain evidence="1 2">HAMBI 3106</strain>
    </source>
</reference>
<evidence type="ECO:0000313" key="2">
    <source>
        <dbReference type="Proteomes" id="UP000029917"/>
    </source>
</evidence>
<dbReference type="EMBL" id="JRKS01000015">
    <property type="protein sequence ID" value="KGJ07889.1"/>
    <property type="molecule type" value="Genomic_DNA"/>
</dbReference>
<dbReference type="Proteomes" id="UP000029917">
    <property type="component" value="Unassembled WGS sequence"/>
</dbReference>
<proteinExistence type="predicted"/>
<reference evidence="1 2" key="1">
    <citation type="submission" date="2014-09" db="EMBL/GenBank/DDBJ databases">
        <authorList>
            <person name="McGinnis J.M."/>
            <person name="Wolfgang W.J."/>
        </authorList>
    </citation>
    <scope>NUCLEOTIDE SEQUENCE [LARGE SCALE GENOMIC DNA]</scope>
    <source>
        <strain evidence="1 2">HAMBI 3106</strain>
    </source>
</reference>
<comment type="caution">
    <text evidence="1">The sequence shown here is derived from an EMBL/GenBank/DDBJ whole genome shotgun (WGS) entry which is preliminary data.</text>
</comment>
<keyword evidence="2" id="KW-1185">Reference proteome</keyword>
<name>A0A099FBF6_9RHOB</name>
<evidence type="ECO:0000313" key="1">
    <source>
        <dbReference type="EMBL" id="KGJ07889.1"/>
    </source>
</evidence>
<accession>A0A099FBF6</accession>
<protein>
    <submittedName>
        <fullName evidence="1">Uncharacterized protein</fullName>
    </submittedName>
</protein>